<dbReference type="InterPro" id="IPR036390">
    <property type="entry name" value="WH_DNA-bd_sf"/>
</dbReference>
<name>A0ABN1FKP4_9BACI</name>
<keyword evidence="1" id="KW-0238">DNA-binding</keyword>
<dbReference type="InterPro" id="IPR036388">
    <property type="entry name" value="WH-like_DNA-bd_sf"/>
</dbReference>
<dbReference type="Proteomes" id="UP001500866">
    <property type="component" value="Unassembled WGS sequence"/>
</dbReference>
<reference evidence="3 4" key="1">
    <citation type="journal article" date="2019" name="Int. J. Syst. Evol. Microbiol.">
        <title>The Global Catalogue of Microorganisms (GCM) 10K type strain sequencing project: providing services to taxonomists for standard genome sequencing and annotation.</title>
        <authorList>
            <consortium name="The Broad Institute Genomics Platform"/>
            <consortium name="The Broad Institute Genome Sequencing Center for Infectious Disease"/>
            <person name="Wu L."/>
            <person name="Ma J."/>
        </authorList>
    </citation>
    <scope>NUCLEOTIDE SEQUENCE [LARGE SCALE GENOMIC DNA]</scope>
    <source>
        <strain evidence="3 4">JCM 15395</strain>
    </source>
</reference>
<feature type="domain" description="HTH marR-type" evidence="2">
    <location>
        <begin position="8"/>
        <end position="143"/>
    </location>
</feature>
<dbReference type="Gene3D" id="1.10.10.10">
    <property type="entry name" value="Winged helix-like DNA-binding domain superfamily/Winged helix DNA-binding domain"/>
    <property type="match status" value="1"/>
</dbReference>
<comment type="caution">
    <text evidence="3">The sequence shown here is derived from an EMBL/GenBank/DDBJ whole genome shotgun (WGS) entry which is preliminary data.</text>
</comment>
<dbReference type="InterPro" id="IPR000835">
    <property type="entry name" value="HTH_MarR-typ"/>
</dbReference>
<dbReference type="CDD" id="cd00090">
    <property type="entry name" value="HTH_ARSR"/>
    <property type="match status" value="1"/>
</dbReference>
<evidence type="ECO:0000313" key="3">
    <source>
        <dbReference type="EMBL" id="GAA0592805.1"/>
    </source>
</evidence>
<dbReference type="InterPro" id="IPR039422">
    <property type="entry name" value="MarR/SlyA-like"/>
</dbReference>
<dbReference type="PRINTS" id="PR00598">
    <property type="entry name" value="HTHMARR"/>
</dbReference>
<organism evidence="3 4">
    <name type="scientific">Virgibacillus siamensis</name>
    <dbReference type="NCBI Taxonomy" id="480071"/>
    <lineage>
        <taxon>Bacteria</taxon>
        <taxon>Bacillati</taxon>
        <taxon>Bacillota</taxon>
        <taxon>Bacilli</taxon>
        <taxon>Bacillales</taxon>
        <taxon>Bacillaceae</taxon>
        <taxon>Virgibacillus</taxon>
    </lineage>
</organism>
<gene>
    <name evidence="3" type="ORF">GCM10009001_06120</name>
</gene>
<dbReference type="PANTHER" id="PTHR33164">
    <property type="entry name" value="TRANSCRIPTIONAL REGULATOR, MARR FAMILY"/>
    <property type="match status" value="1"/>
</dbReference>
<dbReference type="PROSITE" id="PS50995">
    <property type="entry name" value="HTH_MARR_2"/>
    <property type="match status" value="1"/>
</dbReference>
<dbReference type="SUPFAM" id="SSF46785">
    <property type="entry name" value="Winged helix' DNA-binding domain"/>
    <property type="match status" value="1"/>
</dbReference>
<evidence type="ECO:0000313" key="4">
    <source>
        <dbReference type="Proteomes" id="UP001500866"/>
    </source>
</evidence>
<dbReference type="InterPro" id="IPR011991">
    <property type="entry name" value="ArsR-like_HTH"/>
</dbReference>
<dbReference type="Pfam" id="PF12802">
    <property type="entry name" value="MarR_2"/>
    <property type="match status" value="1"/>
</dbReference>
<proteinExistence type="predicted"/>
<accession>A0ABN1FKP4</accession>
<keyword evidence="4" id="KW-1185">Reference proteome</keyword>
<dbReference type="EMBL" id="BAAADS010000003">
    <property type="protein sequence ID" value="GAA0592805.1"/>
    <property type="molecule type" value="Genomic_DNA"/>
</dbReference>
<dbReference type="PANTHER" id="PTHR33164:SF43">
    <property type="entry name" value="HTH-TYPE TRANSCRIPTIONAL REPRESSOR YETL"/>
    <property type="match status" value="1"/>
</dbReference>
<sequence>MKDKSMKNKNIAEQINRTIEDIWIILEKKERAYTNIKLNNQQYILLTLIIRHPFSSPTELAEKMGITKSAVSQQLAKFERDGYIVRKQHIEDKRAFSIELGEKGLLYKNEMQAFCQQISEKYHANLSSKELLHMLSALQKLQELLE</sequence>
<evidence type="ECO:0000259" key="2">
    <source>
        <dbReference type="PROSITE" id="PS50995"/>
    </source>
</evidence>
<evidence type="ECO:0000256" key="1">
    <source>
        <dbReference type="ARBA" id="ARBA00023125"/>
    </source>
</evidence>
<dbReference type="SMART" id="SM00347">
    <property type="entry name" value="HTH_MARR"/>
    <property type="match status" value="1"/>
</dbReference>
<protein>
    <recommendedName>
        <fullName evidence="2">HTH marR-type domain-containing protein</fullName>
    </recommendedName>
</protein>